<keyword evidence="4" id="KW-1185">Reference proteome</keyword>
<keyword evidence="1" id="KW-0175">Coiled coil</keyword>
<evidence type="ECO:0000256" key="1">
    <source>
        <dbReference type="SAM" id="Coils"/>
    </source>
</evidence>
<protein>
    <submittedName>
        <fullName evidence="3">Uncharacterized protein</fullName>
    </submittedName>
</protein>
<organism evidence="3 4">
    <name type="scientific">Candidatus Hydrogenosomobacter endosymbioticus</name>
    <dbReference type="NCBI Taxonomy" id="2558174"/>
    <lineage>
        <taxon>Bacteria</taxon>
        <taxon>Pseudomonadati</taxon>
        <taxon>Pseudomonadota</taxon>
        <taxon>Alphaproteobacteria</taxon>
        <taxon>Holosporales</taxon>
        <taxon>Holosporaceae</taxon>
        <taxon>Candidatus Hydrogenosomobacter</taxon>
    </lineage>
</organism>
<feature type="signal peptide" evidence="2">
    <location>
        <begin position="1"/>
        <end position="21"/>
    </location>
</feature>
<feature type="coiled-coil region" evidence="1">
    <location>
        <begin position="114"/>
        <end position="254"/>
    </location>
</feature>
<dbReference type="RefSeq" id="WP_236865485.1">
    <property type="nucleotide sequence ID" value="NZ_AP025225.1"/>
</dbReference>
<accession>A0ABM7V8I0</accession>
<dbReference type="Proteomes" id="UP001320209">
    <property type="component" value="Chromosome"/>
</dbReference>
<evidence type="ECO:0000313" key="4">
    <source>
        <dbReference type="Proteomes" id="UP001320209"/>
    </source>
</evidence>
<proteinExistence type="predicted"/>
<dbReference type="EMBL" id="AP025225">
    <property type="protein sequence ID" value="BDB96078.1"/>
    <property type="molecule type" value="Genomic_DNA"/>
</dbReference>
<reference evidence="3" key="1">
    <citation type="submission" date="2021-10" db="EMBL/GenBank/DDBJ databases">
        <title>Genome Sequence of The Candidatus Hydrogeosomobacter endosymbioticus, an Intracellular Bacterial Symbiont of the Anaerobic Ciliate GW7.</title>
        <authorList>
            <person name="Shiohama Y."/>
            <person name="Shinzato N."/>
        </authorList>
    </citation>
    <scope>NUCLEOTIDE SEQUENCE [LARGE SCALE GENOMIC DNA]</scope>
    <source>
        <strain evidence="3">200920</strain>
    </source>
</reference>
<feature type="chain" id="PRO_5046300012" evidence="2">
    <location>
        <begin position="22"/>
        <end position="344"/>
    </location>
</feature>
<evidence type="ECO:0000256" key="2">
    <source>
        <dbReference type="SAM" id="SignalP"/>
    </source>
</evidence>
<feature type="coiled-coil region" evidence="1">
    <location>
        <begin position="29"/>
        <end position="66"/>
    </location>
</feature>
<evidence type="ECO:0000313" key="3">
    <source>
        <dbReference type="EMBL" id="BDB96078.1"/>
    </source>
</evidence>
<name>A0ABM7V8I0_9PROT</name>
<gene>
    <name evidence="3" type="ORF">HYD_2110</name>
</gene>
<sequence length="344" mass="40773">MFKISIALALFALCASSGSYAGNDVEWAQERLEQALAEYNETNLLMNNAKEEFANIQNEIKKAIDEKNLITYRRAEMDVEIEKDLADYKSMPEGQEKKEKKEGIDEFCTDRNSVAAMELAAVQKLQDLQKQEQEIQEKINTLQWQLDDAKEDVDLGKDLVESLKETEEAHKRSEEAHKEWEEEHQRTLEMESRFAIERAEGKKQHQMQAYQQQQQAKKMQQKQELQLKQQQQQMAEMQHQMQQQMKNMQIQQQKQYAQEKAQEKAVNDIVNSYMEKYRNLKCTADRYVNDIQTRRNMFPHRDKDLTTQIMHLNNVDKELYKKTGQGIPNHYKIVQYYQDVLNDY</sequence>
<keyword evidence="2" id="KW-0732">Signal</keyword>